<organism evidence="3 4">
    <name type="scientific">Stackebrandtia endophytica</name>
    <dbReference type="NCBI Taxonomy" id="1496996"/>
    <lineage>
        <taxon>Bacteria</taxon>
        <taxon>Bacillati</taxon>
        <taxon>Actinomycetota</taxon>
        <taxon>Actinomycetes</taxon>
        <taxon>Glycomycetales</taxon>
        <taxon>Glycomycetaceae</taxon>
        <taxon>Stackebrandtia</taxon>
    </lineage>
</organism>
<name>A0A543ASK7_9ACTN</name>
<dbReference type="InParanoid" id="A0A543ASK7"/>
<evidence type="ECO:0000313" key="3">
    <source>
        <dbReference type="EMBL" id="TQL75562.1"/>
    </source>
</evidence>
<evidence type="ECO:0000313" key="4">
    <source>
        <dbReference type="Proteomes" id="UP000317043"/>
    </source>
</evidence>
<dbReference type="AlphaFoldDB" id="A0A543ASK7"/>
<feature type="transmembrane region" description="Helical" evidence="2">
    <location>
        <begin position="6"/>
        <end position="27"/>
    </location>
</feature>
<gene>
    <name evidence="3" type="ORF">FB566_1069</name>
</gene>
<feature type="region of interest" description="Disordered" evidence="1">
    <location>
        <begin position="75"/>
        <end position="96"/>
    </location>
</feature>
<protein>
    <submittedName>
        <fullName evidence="3">Uncharacterized protein</fullName>
    </submittedName>
</protein>
<dbReference type="EMBL" id="VFOW01000001">
    <property type="protein sequence ID" value="TQL75562.1"/>
    <property type="molecule type" value="Genomic_DNA"/>
</dbReference>
<evidence type="ECO:0000256" key="2">
    <source>
        <dbReference type="SAM" id="Phobius"/>
    </source>
</evidence>
<keyword evidence="4" id="KW-1185">Reference proteome</keyword>
<evidence type="ECO:0000256" key="1">
    <source>
        <dbReference type="SAM" id="MobiDB-lite"/>
    </source>
</evidence>
<accession>A0A543ASK7</accession>
<reference evidence="3 4" key="1">
    <citation type="submission" date="2019-06" db="EMBL/GenBank/DDBJ databases">
        <title>Sequencing the genomes of 1000 actinobacteria strains.</title>
        <authorList>
            <person name="Klenk H.-P."/>
        </authorList>
    </citation>
    <scope>NUCLEOTIDE SEQUENCE [LARGE SCALE GENOMIC DNA]</scope>
    <source>
        <strain evidence="3 4">DSM 45928</strain>
    </source>
</reference>
<keyword evidence="2" id="KW-0472">Membrane</keyword>
<dbReference type="Proteomes" id="UP000317043">
    <property type="component" value="Unassembled WGS sequence"/>
</dbReference>
<comment type="caution">
    <text evidence="3">The sequence shown here is derived from an EMBL/GenBank/DDBJ whole genome shotgun (WGS) entry which is preliminary data.</text>
</comment>
<keyword evidence="2" id="KW-1133">Transmembrane helix</keyword>
<dbReference type="RefSeq" id="WP_381541526.1">
    <property type="nucleotide sequence ID" value="NZ_JBHTGS010000001.1"/>
</dbReference>
<keyword evidence="2" id="KW-0812">Transmembrane</keyword>
<sequence length="96" mass="10150">MTVLETVLTLVGIPLAVILVVVGLVYGTGGDRNKRYRPGREYDFAPVWFLARPDDVSVAGAADYVNHTESASTLKALESTESAPRAGVKGGASGNW</sequence>
<proteinExistence type="predicted"/>